<evidence type="ECO:0000313" key="3">
    <source>
        <dbReference type="Proteomes" id="UP001593833"/>
    </source>
</evidence>
<keyword evidence="1" id="KW-0175">Coiled coil</keyword>
<dbReference type="EMBL" id="JBHPKH010000043">
    <property type="protein sequence ID" value="MFC1572839.1"/>
    <property type="molecule type" value="Genomic_DNA"/>
</dbReference>
<evidence type="ECO:0008006" key="4">
    <source>
        <dbReference type="Google" id="ProtNLM"/>
    </source>
</evidence>
<accession>A0ABV6YKZ1</accession>
<dbReference type="Proteomes" id="UP001593833">
    <property type="component" value="Unassembled WGS sequence"/>
</dbReference>
<protein>
    <recommendedName>
        <fullName evidence="4">Flagellar protein FliT</fullName>
    </recommendedName>
</protein>
<proteinExistence type="predicted"/>
<name>A0ABV6YKZ1_UNCEI</name>
<reference evidence="2 3" key="1">
    <citation type="submission" date="2024-09" db="EMBL/GenBank/DDBJ databases">
        <authorList>
            <person name="D'Angelo T."/>
        </authorList>
    </citation>
    <scope>NUCLEOTIDE SEQUENCE [LARGE SCALE GENOMIC DNA]</scope>
    <source>
        <strain evidence="2">SAG AM-320-E07</strain>
    </source>
</reference>
<gene>
    <name evidence="2" type="ORF">ACFL6M_04490</name>
</gene>
<evidence type="ECO:0000313" key="2">
    <source>
        <dbReference type="EMBL" id="MFC1572839.1"/>
    </source>
</evidence>
<organism evidence="2 3">
    <name type="scientific">Eiseniibacteriota bacterium</name>
    <dbReference type="NCBI Taxonomy" id="2212470"/>
    <lineage>
        <taxon>Bacteria</taxon>
        <taxon>Candidatus Eiseniibacteriota</taxon>
    </lineage>
</organism>
<evidence type="ECO:0000256" key="1">
    <source>
        <dbReference type="SAM" id="Coils"/>
    </source>
</evidence>
<sequence>MKTLEQLYKQAQAALSEGRTDRARASLMRAATELEAIAAAMGQPRQRSRTARRRLAPEEISLPALRSAQARLEALVAEVAARIDRVEDARERVRESRRFHKAFGHNAAAGTVFDERG</sequence>
<keyword evidence="3" id="KW-1185">Reference proteome</keyword>
<feature type="coiled-coil region" evidence="1">
    <location>
        <begin position="69"/>
        <end position="96"/>
    </location>
</feature>
<comment type="caution">
    <text evidence="2">The sequence shown here is derived from an EMBL/GenBank/DDBJ whole genome shotgun (WGS) entry which is preliminary data.</text>
</comment>